<dbReference type="PROSITE" id="PS51257">
    <property type="entry name" value="PROKAR_LIPOPROTEIN"/>
    <property type="match status" value="1"/>
</dbReference>
<name>A0ABP5TW83_9ACTN</name>
<sequence length="233" mass="24727">MHLRHKPLKYHGIAAIAVCGTLAATVGCSSSGGQHTDSKPSIKTSTASQPADARPLEASKLRAFLLTTSDLGSGYVQSPEKEDEASQYDDIGADGCPALEKLAKQSDRMKFAVKATAEFKYDEDSELGEELYSDTPSALSSKLRAVMNAWTSCPTFTMTSGSTPISIKVSKSAPPQVGEEQYAYTTTIDLPARPQVFKTAAVRQGNVVVMLTGAPALVDRHIETAVAKISPTS</sequence>
<evidence type="ECO:0008006" key="4">
    <source>
        <dbReference type="Google" id="ProtNLM"/>
    </source>
</evidence>
<evidence type="ECO:0000256" key="1">
    <source>
        <dbReference type="SAM" id="MobiDB-lite"/>
    </source>
</evidence>
<dbReference type="RefSeq" id="WP_346177602.1">
    <property type="nucleotide sequence ID" value="NZ_BAAASD010000034.1"/>
</dbReference>
<dbReference type="Proteomes" id="UP001500253">
    <property type="component" value="Unassembled WGS sequence"/>
</dbReference>
<keyword evidence="3" id="KW-1185">Reference proteome</keyword>
<feature type="region of interest" description="Disordered" evidence="1">
    <location>
        <begin position="30"/>
        <end position="54"/>
    </location>
</feature>
<comment type="caution">
    <text evidence="2">The sequence shown here is derived from an EMBL/GenBank/DDBJ whole genome shotgun (WGS) entry which is preliminary data.</text>
</comment>
<reference evidence="3" key="1">
    <citation type="journal article" date="2019" name="Int. J. Syst. Evol. Microbiol.">
        <title>The Global Catalogue of Microorganisms (GCM) 10K type strain sequencing project: providing services to taxonomists for standard genome sequencing and annotation.</title>
        <authorList>
            <consortium name="The Broad Institute Genomics Platform"/>
            <consortium name="The Broad Institute Genome Sequencing Center for Infectious Disease"/>
            <person name="Wu L."/>
            <person name="Ma J."/>
        </authorList>
    </citation>
    <scope>NUCLEOTIDE SEQUENCE [LARGE SCALE GENOMIC DNA]</scope>
    <source>
        <strain evidence="3">JCM 4316</strain>
    </source>
</reference>
<organism evidence="2 3">
    <name type="scientific">Streptomyces cuspidosporus</name>
    <dbReference type="NCBI Taxonomy" id="66882"/>
    <lineage>
        <taxon>Bacteria</taxon>
        <taxon>Bacillati</taxon>
        <taxon>Actinomycetota</taxon>
        <taxon>Actinomycetes</taxon>
        <taxon>Kitasatosporales</taxon>
        <taxon>Streptomycetaceae</taxon>
        <taxon>Streptomyces</taxon>
    </lineage>
</organism>
<evidence type="ECO:0000313" key="2">
    <source>
        <dbReference type="EMBL" id="GAA2362166.1"/>
    </source>
</evidence>
<gene>
    <name evidence="2" type="ORF">GCM10010246_61370</name>
</gene>
<dbReference type="EMBL" id="BAAASD010000034">
    <property type="protein sequence ID" value="GAA2362166.1"/>
    <property type="molecule type" value="Genomic_DNA"/>
</dbReference>
<feature type="compositionally biased region" description="Polar residues" evidence="1">
    <location>
        <begin position="30"/>
        <end position="49"/>
    </location>
</feature>
<protein>
    <recommendedName>
        <fullName evidence="4">PknH-like extracellular domain-containing protein</fullName>
    </recommendedName>
</protein>
<accession>A0ABP5TW83</accession>
<evidence type="ECO:0000313" key="3">
    <source>
        <dbReference type="Proteomes" id="UP001500253"/>
    </source>
</evidence>
<proteinExistence type="predicted"/>